<proteinExistence type="predicted"/>
<reference evidence="5" key="1">
    <citation type="submission" date="2016-04" db="EMBL/GenBank/DDBJ databases">
        <authorList>
            <person name="Tabuchi Yagui T.R."/>
        </authorList>
    </citation>
    <scope>NUCLEOTIDE SEQUENCE [LARGE SCALE GENOMIC DNA]</scope>
    <source>
        <strain evidence="5">NIES-26</strain>
    </source>
</reference>
<dbReference type="PROSITE" id="PS50110">
    <property type="entry name" value="RESPONSE_REGULATORY"/>
    <property type="match status" value="1"/>
</dbReference>
<name>A0A367RXS0_9NOSO</name>
<dbReference type="InterPro" id="IPR050595">
    <property type="entry name" value="Bact_response_regulator"/>
</dbReference>
<evidence type="ECO:0000256" key="3">
    <source>
        <dbReference type="SAM" id="Coils"/>
    </source>
</evidence>
<evidence type="ECO:0000313" key="5">
    <source>
        <dbReference type="EMBL" id="RCJ40631.1"/>
    </source>
</evidence>
<feature type="modified residue" description="4-aspartylphosphate" evidence="2">
    <location>
        <position position="54"/>
    </location>
</feature>
<protein>
    <submittedName>
        <fullName evidence="5">Two-component system response regulator</fullName>
    </submittedName>
</protein>
<evidence type="ECO:0000259" key="4">
    <source>
        <dbReference type="PROSITE" id="PS50110"/>
    </source>
</evidence>
<organism evidence="5 6">
    <name type="scientific">Nostoc minutum NIES-26</name>
    <dbReference type="NCBI Taxonomy" id="1844469"/>
    <lineage>
        <taxon>Bacteria</taxon>
        <taxon>Bacillati</taxon>
        <taxon>Cyanobacteriota</taxon>
        <taxon>Cyanophyceae</taxon>
        <taxon>Nostocales</taxon>
        <taxon>Nostocaceae</taxon>
        <taxon>Nostoc</taxon>
    </lineage>
</organism>
<accession>A0A367RXS0</accession>
<dbReference type="SMART" id="SM00448">
    <property type="entry name" value="REC"/>
    <property type="match status" value="1"/>
</dbReference>
<sequence length="208" mass="22795">MASNKILVIDDTTVVRVKVREMLPPGNFEVLEAKDGLEGLNLIRQEKLSLIMLDFLLPKMSGWEVFQQVQAHPELRKIPLVIMSGRKEEVTEKISEPFEYFEFLNKPFDQKQLIGAIKLAMTKAKLPRQESVPVASVAATNGSATAVATNGAVAAVSATNGTTTSDTVAVSSAEIEVLNDKIAKMQAEIDGLKKQLTQVVTFIKQKIK</sequence>
<evidence type="ECO:0000313" key="6">
    <source>
        <dbReference type="Proteomes" id="UP000252107"/>
    </source>
</evidence>
<keyword evidence="6" id="KW-1185">Reference proteome</keyword>
<gene>
    <name evidence="5" type="ORF">A6770_37620</name>
</gene>
<dbReference type="InterPro" id="IPR001789">
    <property type="entry name" value="Sig_transdc_resp-reg_receiver"/>
</dbReference>
<dbReference type="GO" id="GO:0000160">
    <property type="term" value="P:phosphorelay signal transduction system"/>
    <property type="evidence" value="ECO:0007669"/>
    <property type="project" value="InterPro"/>
</dbReference>
<feature type="coiled-coil region" evidence="3">
    <location>
        <begin position="168"/>
        <end position="195"/>
    </location>
</feature>
<dbReference type="InterPro" id="IPR011006">
    <property type="entry name" value="CheY-like_superfamily"/>
</dbReference>
<dbReference type="Gene3D" id="3.40.50.2300">
    <property type="match status" value="1"/>
</dbReference>
<dbReference type="Proteomes" id="UP000252107">
    <property type="component" value="Unassembled WGS sequence"/>
</dbReference>
<comment type="caution">
    <text evidence="5">The sequence shown here is derived from an EMBL/GenBank/DDBJ whole genome shotgun (WGS) entry which is preliminary data.</text>
</comment>
<keyword evidence="1 2" id="KW-0597">Phosphoprotein</keyword>
<evidence type="ECO:0000256" key="2">
    <source>
        <dbReference type="PROSITE-ProRule" id="PRU00169"/>
    </source>
</evidence>
<dbReference type="SUPFAM" id="SSF52172">
    <property type="entry name" value="CheY-like"/>
    <property type="match status" value="1"/>
</dbReference>
<dbReference type="Pfam" id="PF00072">
    <property type="entry name" value="Response_reg"/>
    <property type="match status" value="1"/>
</dbReference>
<dbReference type="EMBL" id="LXQD01000047">
    <property type="protein sequence ID" value="RCJ40631.1"/>
    <property type="molecule type" value="Genomic_DNA"/>
</dbReference>
<dbReference type="PANTHER" id="PTHR44591:SF23">
    <property type="entry name" value="CHEY SUBFAMILY"/>
    <property type="match status" value="1"/>
</dbReference>
<evidence type="ECO:0000256" key="1">
    <source>
        <dbReference type="ARBA" id="ARBA00022553"/>
    </source>
</evidence>
<keyword evidence="3" id="KW-0175">Coiled coil</keyword>
<dbReference type="AlphaFoldDB" id="A0A367RXS0"/>
<feature type="domain" description="Response regulatory" evidence="4">
    <location>
        <begin position="5"/>
        <end position="121"/>
    </location>
</feature>
<dbReference type="CDD" id="cd00156">
    <property type="entry name" value="REC"/>
    <property type="match status" value="1"/>
</dbReference>
<dbReference type="PANTHER" id="PTHR44591">
    <property type="entry name" value="STRESS RESPONSE REGULATOR PROTEIN 1"/>
    <property type="match status" value="1"/>
</dbReference>